<proteinExistence type="predicted"/>
<dbReference type="EMBL" id="CDMZ01000581">
    <property type="protein sequence ID" value="CEM17360.1"/>
    <property type="molecule type" value="Genomic_DNA"/>
</dbReference>
<organism evidence="2">
    <name type="scientific">Chromera velia CCMP2878</name>
    <dbReference type="NCBI Taxonomy" id="1169474"/>
    <lineage>
        <taxon>Eukaryota</taxon>
        <taxon>Sar</taxon>
        <taxon>Alveolata</taxon>
        <taxon>Colpodellida</taxon>
        <taxon>Chromeraceae</taxon>
        <taxon>Chromera</taxon>
    </lineage>
</organism>
<gene>
    <name evidence="2" type="ORF">Cvel_18442</name>
</gene>
<reference evidence="2" key="1">
    <citation type="submission" date="2014-11" db="EMBL/GenBank/DDBJ databases">
        <authorList>
            <person name="Otto D Thomas"/>
            <person name="Naeem Raeece"/>
        </authorList>
    </citation>
    <scope>NUCLEOTIDE SEQUENCE</scope>
</reference>
<evidence type="ECO:0000256" key="1">
    <source>
        <dbReference type="SAM" id="MobiDB-lite"/>
    </source>
</evidence>
<dbReference type="VEuPathDB" id="CryptoDB:Cvel_18442"/>
<protein>
    <submittedName>
        <fullName evidence="2">Uncharacterized protein</fullName>
    </submittedName>
</protein>
<dbReference type="AlphaFoldDB" id="A0A0G4FRR7"/>
<name>A0A0G4FRR7_9ALVE</name>
<feature type="region of interest" description="Disordered" evidence="1">
    <location>
        <begin position="199"/>
        <end position="244"/>
    </location>
</feature>
<evidence type="ECO:0000313" key="2">
    <source>
        <dbReference type="EMBL" id="CEM17360.1"/>
    </source>
</evidence>
<sequence length="244" mass="27762">MLTDWAIKSALRGVWRPLFVSLPRTLPSRFFTTHVTPEMSFLTDDDHLHNKPTEKGFMDRVRSEIEINKKMREAAKQVDQILQQHDRDLHAVSGKFTEASDGSAETPGEVLEMYDNLLKQAENRNEAIRRLVSEFPISDASDGMPEIGDHDASVEFAQRDEMDRNVKAQHLREALRDMSEDSHGFPERLPEVKAFQQAVEANEAAHQRQAEKMGLPRAFGESSDGNPEAIFEDKSPPKPQQQQQ</sequence>
<accession>A0A0G4FRR7</accession>